<keyword evidence="5" id="KW-1185">Reference proteome</keyword>
<reference evidence="4 5" key="1">
    <citation type="submission" date="2021-06" db="EMBL/GenBank/DDBJ databases">
        <authorList>
            <person name="Sun Q."/>
            <person name="Li D."/>
        </authorList>
    </citation>
    <scope>NUCLEOTIDE SEQUENCE [LARGE SCALE GENOMIC DNA]</scope>
    <source>
        <strain evidence="4 5">MSJ-5</strain>
    </source>
</reference>
<evidence type="ECO:0000256" key="1">
    <source>
        <dbReference type="ARBA" id="ARBA00023125"/>
    </source>
</evidence>
<dbReference type="Pfam" id="PF00440">
    <property type="entry name" value="TetR_N"/>
    <property type="match status" value="1"/>
</dbReference>
<evidence type="ECO:0000313" key="5">
    <source>
        <dbReference type="Proteomes" id="UP000779508"/>
    </source>
</evidence>
<evidence type="ECO:0000313" key="4">
    <source>
        <dbReference type="EMBL" id="MBU5675516.1"/>
    </source>
</evidence>
<keyword evidence="1 2" id="KW-0238">DNA-binding</keyword>
<dbReference type="RefSeq" id="WP_216414987.1">
    <property type="nucleotide sequence ID" value="NZ_JAHLQK010000001.1"/>
</dbReference>
<dbReference type="Proteomes" id="UP000779508">
    <property type="component" value="Unassembled WGS sequence"/>
</dbReference>
<dbReference type="Pfam" id="PF08359">
    <property type="entry name" value="TetR_C_4"/>
    <property type="match status" value="1"/>
</dbReference>
<name>A0ABS6FZ47_9FIRM</name>
<sequence>MKKKLTKRQIQAQNTHDKIYNIAIELIESKGFENITVAEICEAANVSIGSFYNYFKSKHDILDNIFRLADDYFLNVVSHNLKEGSSHEKIIKFFHYYGDYNLDRGIDFVKQLYTGKNNLFATKGRPMQAVLQGIIEEGQSTGEISINMTSEEIVRYLFIAVRGVVYDWCLHDGEYDLSSAIDNYVILLVKIL</sequence>
<dbReference type="PANTHER" id="PTHR43479">
    <property type="entry name" value="ACREF/ENVCD OPERON REPRESSOR-RELATED"/>
    <property type="match status" value="1"/>
</dbReference>
<dbReference type="PROSITE" id="PS01081">
    <property type="entry name" value="HTH_TETR_1"/>
    <property type="match status" value="1"/>
</dbReference>
<dbReference type="PROSITE" id="PS50977">
    <property type="entry name" value="HTH_TETR_2"/>
    <property type="match status" value="1"/>
</dbReference>
<dbReference type="InterPro" id="IPR050624">
    <property type="entry name" value="HTH-type_Tx_Regulator"/>
</dbReference>
<proteinExistence type="predicted"/>
<dbReference type="PANTHER" id="PTHR43479:SF11">
    <property type="entry name" value="ACREF_ENVCD OPERON REPRESSOR-RELATED"/>
    <property type="match status" value="1"/>
</dbReference>
<accession>A0ABS6FZ47</accession>
<evidence type="ECO:0000259" key="3">
    <source>
        <dbReference type="PROSITE" id="PS50977"/>
    </source>
</evidence>
<dbReference type="InterPro" id="IPR023772">
    <property type="entry name" value="DNA-bd_HTH_TetR-type_CS"/>
</dbReference>
<organism evidence="4 5">
    <name type="scientific">Alkaliphilus flagellatus</name>
    <dbReference type="NCBI Taxonomy" id="2841507"/>
    <lineage>
        <taxon>Bacteria</taxon>
        <taxon>Bacillati</taxon>
        <taxon>Bacillota</taxon>
        <taxon>Clostridia</taxon>
        <taxon>Peptostreptococcales</taxon>
        <taxon>Natronincolaceae</taxon>
        <taxon>Alkaliphilus</taxon>
    </lineage>
</organism>
<evidence type="ECO:0000256" key="2">
    <source>
        <dbReference type="PROSITE-ProRule" id="PRU00335"/>
    </source>
</evidence>
<dbReference type="EMBL" id="JAHLQK010000001">
    <property type="protein sequence ID" value="MBU5675516.1"/>
    <property type="molecule type" value="Genomic_DNA"/>
</dbReference>
<gene>
    <name evidence="4" type="ORF">KQI88_03695</name>
</gene>
<feature type="domain" description="HTH tetR-type" evidence="3">
    <location>
        <begin position="13"/>
        <end position="73"/>
    </location>
</feature>
<protein>
    <submittedName>
        <fullName evidence="4">TetR/AcrR family transcriptional regulator</fullName>
    </submittedName>
</protein>
<feature type="DNA-binding region" description="H-T-H motif" evidence="2">
    <location>
        <begin position="36"/>
        <end position="55"/>
    </location>
</feature>
<dbReference type="InterPro" id="IPR001647">
    <property type="entry name" value="HTH_TetR"/>
</dbReference>
<dbReference type="InterPro" id="IPR013570">
    <property type="entry name" value="Tscrpt_reg_YsiA_C"/>
</dbReference>
<comment type="caution">
    <text evidence="4">The sequence shown here is derived from an EMBL/GenBank/DDBJ whole genome shotgun (WGS) entry which is preliminary data.</text>
</comment>